<protein>
    <submittedName>
        <fullName evidence="4">Sugar kinase of the NBD/HSP70 family, may contain an N-terminal HTH domain</fullName>
    </submittedName>
</protein>
<dbReference type="SUPFAM" id="SSF46785">
    <property type="entry name" value="Winged helix' DNA-binding domain"/>
    <property type="match status" value="1"/>
</dbReference>
<evidence type="ECO:0000313" key="4">
    <source>
        <dbReference type="EMBL" id="SEH41444.1"/>
    </source>
</evidence>
<comment type="similarity">
    <text evidence="2">Belongs to the ROK (NagC/XylR) family.</text>
</comment>
<keyword evidence="3" id="KW-0119">Carbohydrate metabolism</keyword>
<dbReference type="PANTHER" id="PTHR18964:SF149">
    <property type="entry name" value="BIFUNCTIONAL UDP-N-ACETYLGLUCOSAMINE 2-EPIMERASE_N-ACETYLMANNOSAMINE KINASE"/>
    <property type="match status" value="1"/>
</dbReference>
<dbReference type="EMBL" id="FNWV01000001">
    <property type="protein sequence ID" value="SEH41444.1"/>
    <property type="molecule type" value="Genomic_DNA"/>
</dbReference>
<evidence type="ECO:0000256" key="1">
    <source>
        <dbReference type="ARBA" id="ARBA00002486"/>
    </source>
</evidence>
<dbReference type="Pfam" id="PF13412">
    <property type="entry name" value="HTH_24"/>
    <property type="match status" value="1"/>
</dbReference>
<dbReference type="Proteomes" id="UP000183190">
    <property type="component" value="Unassembled WGS sequence"/>
</dbReference>
<dbReference type="Gene3D" id="3.30.420.40">
    <property type="match status" value="2"/>
</dbReference>
<sequence>MEKRGISKLDLKRRNRMQILRVIRETGPISRVDVASALEITRAAVTIITNEMIEEGVLVEIGEAPVNTEKLQKGRRKILIDINVNSRFALGATVDEKEVSIGLTNLNSEVLDKASMVIDDRTTSKDIINYIIKTSNEMVENSALTKDKILGLGVGVVPSMWGKLKIFYKDGVLDFTNFIDKLSGGLNFEIHCGNAIGLMALASNDFRTQNGYQTNQAFIHNGNQVNLAMINKNELSADYVSYTSTIERYIVCPNGKSYEGYPNGSVKAELSRTAMLNAFYEIYSKDKTPVLYELTEGDKTAINTDNVFMALMRGEEPVKALVDDIIAKYTVLINNLAISHFAKRIVLHNFKLNEKQFDYCKREMIRLVSEEIADRVVLSKLDGKNNFLGGCALIIQDNFYVRGGMQ</sequence>
<reference evidence="4 5" key="1">
    <citation type="submission" date="2016-10" db="EMBL/GenBank/DDBJ databases">
        <authorList>
            <person name="de Groot N.N."/>
        </authorList>
    </citation>
    <scope>NUCLEOTIDE SEQUENCE [LARGE SCALE GENOMIC DNA]</scope>
    <source>
        <strain evidence="4 5">YAD2003</strain>
    </source>
</reference>
<dbReference type="InterPro" id="IPR000600">
    <property type="entry name" value="ROK"/>
</dbReference>
<organism evidence="4 5">
    <name type="scientific">Ruminococcus flavefaciens</name>
    <dbReference type="NCBI Taxonomy" id="1265"/>
    <lineage>
        <taxon>Bacteria</taxon>
        <taxon>Bacillati</taxon>
        <taxon>Bacillota</taxon>
        <taxon>Clostridia</taxon>
        <taxon>Eubacteriales</taxon>
        <taxon>Oscillospiraceae</taxon>
        <taxon>Ruminococcus</taxon>
    </lineage>
</organism>
<dbReference type="PANTHER" id="PTHR18964">
    <property type="entry name" value="ROK (REPRESSOR, ORF, KINASE) FAMILY"/>
    <property type="match status" value="1"/>
</dbReference>
<evidence type="ECO:0000256" key="2">
    <source>
        <dbReference type="ARBA" id="ARBA00006479"/>
    </source>
</evidence>
<dbReference type="RefSeq" id="WP_074714321.1">
    <property type="nucleotide sequence ID" value="NZ_FNWV01000001.1"/>
</dbReference>
<dbReference type="InterPro" id="IPR036388">
    <property type="entry name" value="WH-like_DNA-bd_sf"/>
</dbReference>
<dbReference type="GO" id="GO:0042732">
    <property type="term" value="P:D-xylose metabolic process"/>
    <property type="evidence" value="ECO:0007669"/>
    <property type="project" value="UniProtKB-KW"/>
</dbReference>
<dbReference type="GO" id="GO:0016301">
    <property type="term" value="F:kinase activity"/>
    <property type="evidence" value="ECO:0007669"/>
    <property type="project" value="UniProtKB-KW"/>
</dbReference>
<dbReference type="InterPro" id="IPR043129">
    <property type="entry name" value="ATPase_NBD"/>
</dbReference>
<dbReference type="SUPFAM" id="SSF53067">
    <property type="entry name" value="Actin-like ATPase domain"/>
    <property type="match status" value="1"/>
</dbReference>
<dbReference type="InterPro" id="IPR036390">
    <property type="entry name" value="WH_DNA-bd_sf"/>
</dbReference>
<accession>A0A1H6HZ85</accession>
<dbReference type="AlphaFoldDB" id="A0A1H6HZ85"/>
<evidence type="ECO:0000256" key="3">
    <source>
        <dbReference type="ARBA" id="ARBA00022629"/>
    </source>
</evidence>
<proteinExistence type="inferred from homology"/>
<dbReference type="Gene3D" id="1.10.10.10">
    <property type="entry name" value="Winged helix-like DNA-binding domain superfamily/Winged helix DNA-binding domain"/>
    <property type="match status" value="1"/>
</dbReference>
<comment type="function">
    <text evidence="1">Transcriptional repressor of xylose-utilizing enzymes.</text>
</comment>
<evidence type="ECO:0000313" key="5">
    <source>
        <dbReference type="Proteomes" id="UP000183190"/>
    </source>
</evidence>
<keyword evidence="4" id="KW-0808">Transferase</keyword>
<name>A0A1H6HZ85_RUMFL</name>
<dbReference type="OrthoDB" id="9796533at2"/>
<keyword evidence="3" id="KW-0859">Xylose metabolism</keyword>
<keyword evidence="4" id="KW-0418">Kinase</keyword>
<gene>
    <name evidence="4" type="ORF">SAMN02910265_00514</name>
</gene>